<dbReference type="PANTHER" id="PTHR15635:SF10">
    <property type="entry name" value="COILED-COIL DOMAIN-CONTAINING PROTEIN 9B"/>
    <property type="match status" value="1"/>
</dbReference>
<evidence type="ECO:0008006" key="6">
    <source>
        <dbReference type="Google" id="ProtNLM"/>
    </source>
</evidence>
<feature type="compositionally biased region" description="Basic and acidic residues" evidence="3">
    <location>
        <begin position="603"/>
        <end position="612"/>
    </location>
</feature>
<feature type="region of interest" description="Disordered" evidence="3">
    <location>
        <begin position="112"/>
        <end position="399"/>
    </location>
</feature>
<evidence type="ECO:0000256" key="1">
    <source>
        <dbReference type="ARBA" id="ARBA00022553"/>
    </source>
</evidence>
<proteinExistence type="predicted"/>
<evidence type="ECO:0000313" key="4">
    <source>
        <dbReference type="EMBL" id="KAL0969196.1"/>
    </source>
</evidence>
<keyword evidence="2" id="KW-0175">Coiled coil</keyword>
<feature type="compositionally biased region" description="Basic and acidic residues" evidence="3">
    <location>
        <begin position="544"/>
        <end position="558"/>
    </location>
</feature>
<feature type="region of interest" description="Disordered" evidence="3">
    <location>
        <begin position="451"/>
        <end position="626"/>
    </location>
</feature>
<organism evidence="4 5">
    <name type="scientific">Umbra pygmaea</name>
    <name type="common">Eastern mudminnow</name>
    <dbReference type="NCBI Taxonomy" id="75934"/>
    <lineage>
        <taxon>Eukaryota</taxon>
        <taxon>Metazoa</taxon>
        <taxon>Chordata</taxon>
        <taxon>Craniata</taxon>
        <taxon>Vertebrata</taxon>
        <taxon>Euteleostomi</taxon>
        <taxon>Actinopterygii</taxon>
        <taxon>Neopterygii</taxon>
        <taxon>Teleostei</taxon>
        <taxon>Protacanthopterygii</taxon>
        <taxon>Esociformes</taxon>
        <taxon>Umbridae</taxon>
        <taxon>Umbra</taxon>
    </lineage>
</organism>
<dbReference type="EMBL" id="JAGEUA010000007">
    <property type="protein sequence ID" value="KAL0969196.1"/>
    <property type="molecule type" value="Genomic_DNA"/>
</dbReference>
<evidence type="ECO:0000256" key="2">
    <source>
        <dbReference type="ARBA" id="ARBA00023054"/>
    </source>
</evidence>
<feature type="compositionally biased region" description="Basic and acidic residues" evidence="3">
    <location>
        <begin position="451"/>
        <end position="466"/>
    </location>
</feature>
<keyword evidence="1" id="KW-0597">Phosphoprotein</keyword>
<gene>
    <name evidence="4" type="ORF">UPYG_G00223740</name>
</gene>
<feature type="compositionally biased region" description="Basic and acidic residues" evidence="3">
    <location>
        <begin position="112"/>
        <end position="125"/>
    </location>
</feature>
<keyword evidence="5" id="KW-1185">Reference proteome</keyword>
<sequence length="660" mass="73333">MAYYIPGGKMDGVDLKYMQEEMGCFEEQLHCVDHDSSSLNLLPWLSMGMYAASPVRRRGCCLSFGASPGFNPDMDPTPGDVMLKKEHKDIELDKKIEALRRKNEALMKRYQEVEEDKKRAEEEGKVPQSQKGKPGDLTITVNKSTSDSRVVMTKPGKDASPLPKEDQEPKEKTVEGNLLSSGRGRRRQLLVTMAGKTKGKRLVSERLETRPGLLDVKGPGEEIQWQYRIESAGRGKQPHQGKRAPQDDVSQPKGVTEPEPRYQGPESQGPGPGADADLSMPTSKEEQQEYVRWKKEREQIDKERLARHKNAKGQWRRAWDMDKTDNMFQDKSLGGKEQGPTLRGGRRDQPKSIASSRDQQLRGKDKGGKNVPVVSSRAKGKERLTGRAKRWDASKDEEDFQATKASLEEFLEDRDALVDSNIEGSTTEIPLVKDGDLKMDTSSILDIVKSDRVERRHTGPDLDQTKNIRAPADEEGISRHRKADGSSPQSREKKVRFSEVPKEPAACKKPSTEAQNLTRSETKGARPLKFASPRKNNQQWSELKQAHRDHQGAGEDQRGAQSLPNGQKGGQDCPPCLDASKSGCAHSGHKSVLGPVLPIPQSDFKDPPEERAVQPSPHATSNRNTVPLTELIDFNLSGQNLGLAQAHPVCSTSMDAVRTD</sequence>
<feature type="compositionally biased region" description="Basic and acidic residues" evidence="3">
    <location>
        <begin position="359"/>
        <end position="368"/>
    </location>
</feature>
<name>A0ABD0WDQ8_UMBPY</name>
<dbReference type="PANTHER" id="PTHR15635">
    <property type="entry name" value="COILED-COIL DOMAIN CONTAINING PROTEIN 9"/>
    <property type="match status" value="1"/>
</dbReference>
<evidence type="ECO:0000313" key="5">
    <source>
        <dbReference type="Proteomes" id="UP001557470"/>
    </source>
</evidence>
<feature type="compositionally biased region" description="Polar residues" evidence="3">
    <location>
        <begin position="139"/>
        <end position="148"/>
    </location>
</feature>
<feature type="compositionally biased region" description="Polar residues" evidence="3">
    <location>
        <begin position="617"/>
        <end position="626"/>
    </location>
</feature>
<feature type="compositionally biased region" description="Basic and acidic residues" evidence="3">
    <location>
        <begin position="490"/>
        <end position="506"/>
    </location>
</feature>
<dbReference type="AlphaFoldDB" id="A0ABD0WDQ8"/>
<evidence type="ECO:0000256" key="3">
    <source>
        <dbReference type="SAM" id="MobiDB-lite"/>
    </source>
</evidence>
<feature type="compositionally biased region" description="Basic residues" evidence="3">
    <location>
        <begin position="305"/>
        <end position="315"/>
    </location>
</feature>
<feature type="compositionally biased region" description="Basic and acidic residues" evidence="3">
    <location>
        <begin position="163"/>
        <end position="174"/>
    </location>
</feature>
<dbReference type="Pfam" id="PF15266">
    <property type="entry name" value="DUF4594"/>
    <property type="match status" value="1"/>
</dbReference>
<protein>
    <recommendedName>
        <fullName evidence="6">Coiled-coil domain-containing protein 9B</fullName>
    </recommendedName>
</protein>
<reference evidence="4 5" key="1">
    <citation type="submission" date="2024-06" db="EMBL/GenBank/DDBJ databases">
        <authorList>
            <person name="Pan Q."/>
            <person name="Wen M."/>
            <person name="Jouanno E."/>
            <person name="Zahm M."/>
            <person name="Klopp C."/>
            <person name="Cabau C."/>
            <person name="Louis A."/>
            <person name="Berthelot C."/>
            <person name="Parey E."/>
            <person name="Roest Crollius H."/>
            <person name="Montfort J."/>
            <person name="Robinson-Rechavi M."/>
            <person name="Bouchez O."/>
            <person name="Lampietro C."/>
            <person name="Lopez Roques C."/>
            <person name="Donnadieu C."/>
            <person name="Postlethwait J."/>
            <person name="Bobe J."/>
            <person name="Verreycken H."/>
            <person name="Guiguen Y."/>
        </authorList>
    </citation>
    <scope>NUCLEOTIDE SEQUENCE [LARGE SCALE GENOMIC DNA]</scope>
    <source>
        <strain evidence="4">Up_M1</strain>
        <tissue evidence="4">Testis</tissue>
    </source>
</reference>
<accession>A0ABD0WDQ8</accession>
<feature type="compositionally biased region" description="Basic and acidic residues" evidence="3">
    <location>
        <begin position="283"/>
        <end position="304"/>
    </location>
</feature>
<feature type="compositionally biased region" description="Basic and acidic residues" evidence="3">
    <location>
        <begin position="379"/>
        <end position="394"/>
    </location>
</feature>
<dbReference type="Proteomes" id="UP001557470">
    <property type="component" value="Unassembled WGS sequence"/>
</dbReference>
<comment type="caution">
    <text evidence="4">The sequence shown here is derived from an EMBL/GenBank/DDBJ whole genome shotgun (WGS) entry which is preliminary data.</text>
</comment>
<dbReference type="InterPro" id="IPR029336">
    <property type="entry name" value="DUF4594"/>
</dbReference>